<evidence type="ECO:0000259" key="9">
    <source>
        <dbReference type="PROSITE" id="PS50157"/>
    </source>
</evidence>
<evidence type="ECO:0000259" key="8">
    <source>
        <dbReference type="PROSITE" id="PS50097"/>
    </source>
</evidence>
<protein>
    <submittedName>
        <fullName evidence="10">Uncharacterized protein</fullName>
    </submittedName>
</protein>
<dbReference type="PROSITE" id="PS00028">
    <property type="entry name" value="ZINC_FINGER_C2H2_1"/>
    <property type="match status" value="2"/>
</dbReference>
<dbReference type="PROSITE" id="PS50097">
    <property type="entry name" value="BTB"/>
    <property type="match status" value="1"/>
</dbReference>
<dbReference type="GO" id="GO:0045467">
    <property type="term" value="P:R7 cell development"/>
    <property type="evidence" value="ECO:0007669"/>
    <property type="project" value="UniProtKB-ARBA"/>
</dbReference>
<dbReference type="InterPro" id="IPR013087">
    <property type="entry name" value="Znf_C2H2_type"/>
</dbReference>
<comment type="function">
    <text evidence="5">Putative transcription factor required for axon growth and guidance in the central and peripheral nervous systems. Repels CNS axons away from the midline by promoting the expression of the midline repellent sli and its receptor robo.</text>
</comment>
<dbReference type="Gene3D" id="3.30.160.60">
    <property type="entry name" value="Classic Zinc Finger"/>
    <property type="match status" value="2"/>
</dbReference>
<keyword evidence="3" id="KW-0524">Neurogenesis</keyword>
<keyword evidence="4" id="KW-0539">Nucleus</keyword>
<proteinExistence type="predicted"/>
<keyword evidence="6" id="KW-0863">Zinc-finger</keyword>
<dbReference type="SMART" id="SM00225">
    <property type="entry name" value="BTB"/>
    <property type="match status" value="1"/>
</dbReference>
<dbReference type="AlphaFoldDB" id="A0AAW0X3S0"/>
<keyword evidence="11" id="KW-1185">Reference proteome</keyword>
<dbReference type="GO" id="GO:0007526">
    <property type="term" value="P:larval somatic muscle development"/>
    <property type="evidence" value="ECO:0007669"/>
    <property type="project" value="UniProtKB-ARBA"/>
</dbReference>
<keyword evidence="6" id="KW-0862">Zinc</keyword>
<feature type="region of interest" description="Disordered" evidence="7">
    <location>
        <begin position="229"/>
        <end position="267"/>
    </location>
</feature>
<dbReference type="GO" id="GO:0008270">
    <property type="term" value="F:zinc ion binding"/>
    <property type="evidence" value="ECO:0007669"/>
    <property type="project" value="UniProtKB-KW"/>
</dbReference>
<evidence type="ECO:0000313" key="10">
    <source>
        <dbReference type="EMBL" id="KAK8734568.1"/>
    </source>
</evidence>
<evidence type="ECO:0000256" key="5">
    <source>
        <dbReference type="ARBA" id="ARBA00037382"/>
    </source>
</evidence>
<evidence type="ECO:0000313" key="11">
    <source>
        <dbReference type="Proteomes" id="UP001445076"/>
    </source>
</evidence>
<dbReference type="SUPFAM" id="SSF54695">
    <property type="entry name" value="POZ domain"/>
    <property type="match status" value="1"/>
</dbReference>
<evidence type="ECO:0000256" key="3">
    <source>
        <dbReference type="ARBA" id="ARBA00022902"/>
    </source>
</evidence>
<dbReference type="GO" id="GO:0016199">
    <property type="term" value="P:axon midline choice point recognition"/>
    <property type="evidence" value="ECO:0007669"/>
    <property type="project" value="UniProtKB-ARBA"/>
</dbReference>
<dbReference type="Gene3D" id="3.30.710.10">
    <property type="entry name" value="Potassium Channel Kv1.1, Chain A"/>
    <property type="match status" value="1"/>
</dbReference>
<comment type="caution">
    <text evidence="10">The sequence shown here is derived from an EMBL/GenBank/DDBJ whole genome shotgun (WGS) entry which is preliminary data.</text>
</comment>
<name>A0AAW0X3S0_CHEQU</name>
<dbReference type="SMART" id="SM00355">
    <property type="entry name" value="ZnF_C2H2"/>
    <property type="match status" value="2"/>
</dbReference>
<dbReference type="Pfam" id="PF00651">
    <property type="entry name" value="BTB"/>
    <property type="match status" value="1"/>
</dbReference>
<dbReference type="GO" id="GO:0045476">
    <property type="term" value="P:nurse cell apoptotic process"/>
    <property type="evidence" value="ECO:0007669"/>
    <property type="project" value="UniProtKB-ARBA"/>
</dbReference>
<evidence type="ECO:0000256" key="6">
    <source>
        <dbReference type="PROSITE-ProRule" id="PRU00042"/>
    </source>
</evidence>
<feature type="region of interest" description="Disordered" evidence="7">
    <location>
        <begin position="283"/>
        <end position="322"/>
    </location>
</feature>
<dbReference type="InterPro" id="IPR036236">
    <property type="entry name" value="Znf_C2H2_sf"/>
</dbReference>
<feature type="domain" description="C2H2-type" evidence="9">
    <location>
        <begin position="342"/>
        <end position="369"/>
    </location>
</feature>
<keyword evidence="2" id="KW-0221">Differentiation</keyword>
<sequence>MEAERFLLKWNNHQSNLVTVFDQLYEQEAFTDVTLACDGRTFAAHKVILSACSPYFQALFLGNPCKHPIIFMRDVRAGDLEALLSFMYRGEINVHQHDLSSFLKTAESLQIKGLSDSSERHKETSKILEAMERKFCSPGLQQSHLNTATPTIGSTAIGVPIMPNVNNTESLTPPAKKFKSLDDLPRILPKMKPLPTPPGLVTPVPGLLTPITLAATVMKNAAHAAHVAHNAHISPPTPETTNSSPTTDSSTPPKDRKKEGYISGDSPHPVYLVSSVGGLAATVTSGNSTPSHDVKVEEEDPLDDNNSFSDDPASGVGDNDESSMAGCFSEDLLGLARDKLTYPCRYCGKRFTQTGTCRRHERLHTAPNSFKCPICQKGFNRKYRLKEHIVASHPHHSEEGDISLIINTSATTLA</sequence>
<dbReference type="InterPro" id="IPR051095">
    <property type="entry name" value="Dros_DevTransReg"/>
</dbReference>
<keyword evidence="6" id="KW-0479">Metal-binding</keyword>
<dbReference type="CDD" id="cd18315">
    <property type="entry name" value="BTB_POZ_BAB-like"/>
    <property type="match status" value="1"/>
</dbReference>
<dbReference type="EMBL" id="JARKIK010000050">
    <property type="protein sequence ID" value="KAK8734568.1"/>
    <property type="molecule type" value="Genomic_DNA"/>
</dbReference>
<dbReference type="GO" id="GO:0008406">
    <property type="term" value="P:gonad development"/>
    <property type="evidence" value="ECO:0007669"/>
    <property type="project" value="UniProtKB-ARBA"/>
</dbReference>
<organism evidence="10 11">
    <name type="scientific">Cherax quadricarinatus</name>
    <name type="common">Australian red claw crayfish</name>
    <dbReference type="NCBI Taxonomy" id="27406"/>
    <lineage>
        <taxon>Eukaryota</taxon>
        <taxon>Metazoa</taxon>
        <taxon>Ecdysozoa</taxon>
        <taxon>Arthropoda</taxon>
        <taxon>Crustacea</taxon>
        <taxon>Multicrustacea</taxon>
        <taxon>Malacostraca</taxon>
        <taxon>Eumalacostraca</taxon>
        <taxon>Eucarida</taxon>
        <taxon>Decapoda</taxon>
        <taxon>Pleocyemata</taxon>
        <taxon>Astacidea</taxon>
        <taxon>Parastacoidea</taxon>
        <taxon>Parastacidae</taxon>
        <taxon>Cherax</taxon>
    </lineage>
</organism>
<dbReference type="InterPro" id="IPR000210">
    <property type="entry name" value="BTB/POZ_dom"/>
</dbReference>
<dbReference type="Pfam" id="PF13894">
    <property type="entry name" value="zf-C2H2_4"/>
    <property type="match status" value="1"/>
</dbReference>
<dbReference type="GO" id="GO:0007464">
    <property type="term" value="P:R3/R4 cell fate commitment"/>
    <property type="evidence" value="ECO:0007669"/>
    <property type="project" value="UniProtKB-ARBA"/>
</dbReference>
<evidence type="ECO:0000256" key="7">
    <source>
        <dbReference type="SAM" id="MobiDB-lite"/>
    </source>
</evidence>
<dbReference type="Proteomes" id="UP001445076">
    <property type="component" value="Unassembled WGS sequence"/>
</dbReference>
<dbReference type="GO" id="GO:0048813">
    <property type="term" value="P:dendrite morphogenesis"/>
    <property type="evidence" value="ECO:0007669"/>
    <property type="project" value="UniProtKB-ARBA"/>
</dbReference>
<evidence type="ECO:0000256" key="2">
    <source>
        <dbReference type="ARBA" id="ARBA00022782"/>
    </source>
</evidence>
<dbReference type="InterPro" id="IPR011333">
    <property type="entry name" value="SKP1/BTB/POZ_sf"/>
</dbReference>
<dbReference type="GO" id="GO:0006357">
    <property type="term" value="P:regulation of transcription by RNA polymerase II"/>
    <property type="evidence" value="ECO:0007669"/>
    <property type="project" value="TreeGrafter"/>
</dbReference>
<dbReference type="PANTHER" id="PTHR23110">
    <property type="entry name" value="BTB DOMAIN TRANSCRIPTION FACTOR"/>
    <property type="match status" value="1"/>
</dbReference>
<dbReference type="PANTHER" id="PTHR23110:SF111">
    <property type="entry name" value="LONGITUDINALS LACKING PROTEIN, ISOFORMS F_I_K_T"/>
    <property type="match status" value="1"/>
</dbReference>
<feature type="compositionally biased region" description="Low complexity" evidence="7">
    <location>
        <begin position="229"/>
        <end position="252"/>
    </location>
</feature>
<dbReference type="PROSITE" id="PS50157">
    <property type="entry name" value="ZINC_FINGER_C2H2_2"/>
    <property type="match status" value="2"/>
</dbReference>
<gene>
    <name evidence="10" type="ORF">OTU49_005883</name>
</gene>
<evidence type="ECO:0000256" key="4">
    <source>
        <dbReference type="ARBA" id="ARBA00023242"/>
    </source>
</evidence>
<keyword evidence="1" id="KW-0217">Developmental protein</keyword>
<dbReference type="SUPFAM" id="SSF57667">
    <property type="entry name" value="beta-beta-alpha zinc fingers"/>
    <property type="match status" value="1"/>
</dbReference>
<reference evidence="10 11" key="1">
    <citation type="journal article" date="2024" name="BMC Genomics">
        <title>Genome assembly of redclaw crayfish (Cherax quadricarinatus) provides insights into its immune adaptation and hypoxia tolerance.</title>
        <authorList>
            <person name="Liu Z."/>
            <person name="Zheng J."/>
            <person name="Li H."/>
            <person name="Fang K."/>
            <person name="Wang S."/>
            <person name="He J."/>
            <person name="Zhou D."/>
            <person name="Weng S."/>
            <person name="Chi M."/>
            <person name="Gu Z."/>
            <person name="He J."/>
            <person name="Li F."/>
            <person name="Wang M."/>
        </authorList>
    </citation>
    <scope>NUCLEOTIDE SEQUENCE [LARGE SCALE GENOMIC DNA]</scope>
    <source>
        <strain evidence="10">ZL_2023a</strain>
    </source>
</reference>
<dbReference type="GO" id="GO:0005634">
    <property type="term" value="C:nucleus"/>
    <property type="evidence" value="ECO:0007669"/>
    <property type="project" value="TreeGrafter"/>
</dbReference>
<feature type="domain" description="BTB" evidence="8">
    <location>
        <begin position="31"/>
        <end position="96"/>
    </location>
</feature>
<dbReference type="GO" id="GO:0035167">
    <property type="term" value="P:larval lymph gland hemopoiesis"/>
    <property type="evidence" value="ECO:0007669"/>
    <property type="project" value="UniProtKB-ARBA"/>
</dbReference>
<evidence type="ECO:0000256" key="1">
    <source>
        <dbReference type="ARBA" id="ARBA00022473"/>
    </source>
</evidence>
<accession>A0AAW0X3S0</accession>
<feature type="domain" description="C2H2-type" evidence="9">
    <location>
        <begin position="370"/>
        <end position="400"/>
    </location>
</feature>